<dbReference type="InterPro" id="IPR046291">
    <property type="entry name" value="DUF6328"/>
</dbReference>
<keyword evidence="1" id="KW-0472">Membrane</keyword>
<accession>W0RIC4</accession>
<dbReference type="Pfam" id="PF19853">
    <property type="entry name" value="DUF6328"/>
    <property type="match status" value="1"/>
</dbReference>
<dbReference type="InParanoid" id="W0RIC4"/>
<feature type="transmembrane region" description="Helical" evidence="1">
    <location>
        <begin position="66"/>
        <end position="87"/>
    </location>
</feature>
<evidence type="ECO:0000313" key="2">
    <source>
        <dbReference type="EMBL" id="AHG89158.1"/>
    </source>
</evidence>
<dbReference type="KEGG" id="gba:J421_1621"/>
<feature type="transmembrane region" description="Helical" evidence="1">
    <location>
        <begin position="108"/>
        <end position="127"/>
    </location>
</feature>
<name>W0RIC4_9BACT</name>
<keyword evidence="1" id="KW-0812">Transmembrane</keyword>
<protein>
    <recommendedName>
        <fullName evidence="4">Integral membrane protein</fullName>
    </recommendedName>
</protein>
<feature type="transmembrane region" description="Helical" evidence="1">
    <location>
        <begin position="133"/>
        <end position="155"/>
    </location>
</feature>
<dbReference type="STRING" id="861299.J421_1621"/>
<proteinExistence type="predicted"/>
<sequence length="172" mass="18291">MGAAHAVTGRAPGLDVERLSLDTAASHLLEECRTIVPGVQAVFGFQLVAVFSQGFDRHLSAGEQRLHLGALALVVVAMALVMAPAALHRQAEPRTVSGRFLRVASRMLLLSLAPLALGICLDVYLVARVILGASGWAAALATALCAALGTFWYALPRHLRRRWAILEHGGEP</sequence>
<evidence type="ECO:0000313" key="3">
    <source>
        <dbReference type="Proteomes" id="UP000019151"/>
    </source>
</evidence>
<evidence type="ECO:0008006" key="4">
    <source>
        <dbReference type="Google" id="ProtNLM"/>
    </source>
</evidence>
<dbReference type="AlphaFoldDB" id="W0RIC4"/>
<keyword evidence="1" id="KW-1133">Transmembrane helix</keyword>
<dbReference type="EMBL" id="CP007128">
    <property type="protein sequence ID" value="AHG89158.1"/>
    <property type="molecule type" value="Genomic_DNA"/>
</dbReference>
<evidence type="ECO:0000256" key="1">
    <source>
        <dbReference type="SAM" id="Phobius"/>
    </source>
</evidence>
<gene>
    <name evidence="2" type="ORF">J421_1621</name>
</gene>
<dbReference type="Proteomes" id="UP000019151">
    <property type="component" value="Chromosome"/>
</dbReference>
<dbReference type="HOGENOM" id="CLU_1486961_0_0_0"/>
<organism evidence="2 3">
    <name type="scientific">Gemmatirosa kalamazoonensis</name>
    <dbReference type="NCBI Taxonomy" id="861299"/>
    <lineage>
        <taxon>Bacteria</taxon>
        <taxon>Pseudomonadati</taxon>
        <taxon>Gemmatimonadota</taxon>
        <taxon>Gemmatimonadia</taxon>
        <taxon>Gemmatimonadales</taxon>
        <taxon>Gemmatimonadaceae</taxon>
        <taxon>Gemmatirosa</taxon>
    </lineage>
</organism>
<reference evidence="2 3" key="1">
    <citation type="journal article" date="2014" name="Genome Announc.">
        <title>Genome Sequence and Methylome of Soil Bacterium Gemmatirosa kalamazoonensis KBS708T, a Member of the Rarely Cultivated Gemmatimonadetes Phylum.</title>
        <authorList>
            <person name="Debruyn J.M."/>
            <person name="Radosevich M."/>
            <person name="Wommack K.E."/>
            <person name="Polson S.W."/>
            <person name="Hauser L.J."/>
            <person name="Fawaz M.N."/>
            <person name="Korlach J."/>
            <person name="Tsai Y.C."/>
        </authorList>
    </citation>
    <scope>NUCLEOTIDE SEQUENCE [LARGE SCALE GENOMIC DNA]</scope>
    <source>
        <strain evidence="2 3">KBS708</strain>
    </source>
</reference>
<keyword evidence="3" id="KW-1185">Reference proteome</keyword>